<proteinExistence type="predicted"/>
<dbReference type="RefSeq" id="WP_127082560.1">
    <property type="nucleotide sequence ID" value="NZ_RSCL01000010.1"/>
</dbReference>
<organism evidence="1 2">
    <name type="scientific">Dulcicalothrix desertica PCC 7102</name>
    <dbReference type="NCBI Taxonomy" id="232991"/>
    <lineage>
        <taxon>Bacteria</taxon>
        <taxon>Bacillati</taxon>
        <taxon>Cyanobacteriota</taxon>
        <taxon>Cyanophyceae</taxon>
        <taxon>Nostocales</taxon>
        <taxon>Calotrichaceae</taxon>
        <taxon>Dulcicalothrix</taxon>
    </lineage>
</organism>
<gene>
    <name evidence="1" type="ORF">DSM106972_041360</name>
</gene>
<accession>A0A3S1CKF7</accession>
<evidence type="ECO:0000313" key="1">
    <source>
        <dbReference type="EMBL" id="RUT04567.1"/>
    </source>
</evidence>
<evidence type="ECO:0000313" key="2">
    <source>
        <dbReference type="Proteomes" id="UP000271624"/>
    </source>
</evidence>
<dbReference type="OrthoDB" id="1900920at2"/>
<keyword evidence="2" id="KW-1185">Reference proteome</keyword>
<protein>
    <submittedName>
        <fullName evidence="1">Uncharacterized protein</fullName>
    </submittedName>
</protein>
<sequence length="178" mass="20634">MEVKISPESYIPSEELGAELVDHIAENDKVIPCVQKGLVKVAIDKVNIYCMGKVPMYPQEELQQLQSFKQSNRKQFDADKQNEKRLLFIRDKLKHNWDRSQEMFKTIKQLGWEDSVDVVDKIIAHLLTVGEDITVENRVRYSSRLEAPLGYLKVQSTWIILPNGTKYLSTINFIPIQK</sequence>
<reference evidence="1" key="2">
    <citation type="journal article" date="2019" name="Genome Biol. Evol.">
        <title>Day and night: Metabolic profiles and evolutionary relationships of six axenic non-marine cyanobacteria.</title>
        <authorList>
            <person name="Will S.E."/>
            <person name="Henke P."/>
            <person name="Boedeker C."/>
            <person name="Huang S."/>
            <person name="Brinkmann H."/>
            <person name="Rohde M."/>
            <person name="Jarek M."/>
            <person name="Friedl T."/>
            <person name="Seufert S."/>
            <person name="Schumacher M."/>
            <person name="Overmann J."/>
            <person name="Neumann-Schaal M."/>
            <person name="Petersen J."/>
        </authorList>
    </citation>
    <scope>NUCLEOTIDE SEQUENCE [LARGE SCALE GENOMIC DNA]</scope>
    <source>
        <strain evidence="1">PCC 7102</strain>
    </source>
</reference>
<dbReference type="AlphaFoldDB" id="A0A3S1CKF7"/>
<dbReference type="EMBL" id="RSCL01000010">
    <property type="protein sequence ID" value="RUT04567.1"/>
    <property type="molecule type" value="Genomic_DNA"/>
</dbReference>
<reference evidence="1" key="1">
    <citation type="submission" date="2018-12" db="EMBL/GenBank/DDBJ databases">
        <authorList>
            <person name="Will S."/>
            <person name="Neumann-Schaal M."/>
            <person name="Henke P."/>
        </authorList>
    </citation>
    <scope>NUCLEOTIDE SEQUENCE</scope>
    <source>
        <strain evidence="1">PCC 7102</strain>
    </source>
</reference>
<dbReference type="CDD" id="cd20723">
    <property type="entry name" value="CdiA-CT_Ec-like"/>
    <property type="match status" value="1"/>
</dbReference>
<comment type="caution">
    <text evidence="1">The sequence shown here is derived from an EMBL/GenBank/DDBJ whole genome shotgun (WGS) entry which is preliminary data.</text>
</comment>
<name>A0A3S1CKF7_9CYAN</name>
<dbReference type="Proteomes" id="UP000271624">
    <property type="component" value="Unassembled WGS sequence"/>
</dbReference>